<dbReference type="Proteomes" id="UP000528457">
    <property type="component" value="Unassembled WGS sequence"/>
</dbReference>
<feature type="domain" description="Chalcone isomerase" evidence="1">
    <location>
        <begin position="14"/>
        <end position="153"/>
    </location>
</feature>
<gene>
    <name evidence="2" type="ORF">HNR48_003334</name>
</gene>
<proteinExistence type="predicted"/>
<keyword evidence="3" id="KW-1185">Reference proteome</keyword>
<evidence type="ECO:0000259" key="1">
    <source>
        <dbReference type="Pfam" id="PF16036"/>
    </source>
</evidence>
<evidence type="ECO:0000313" key="3">
    <source>
        <dbReference type="Proteomes" id="UP000528457"/>
    </source>
</evidence>
<evidence type="ECO:0000313" key="2">
    <source>
        <dbReference type="EMBL" id="MBB6523032.1"/>
    </source>
</evidence>
<sequence>MLISCLPPFATASEKLQVVGSTRFSVLWFDVYDATLYSPSGRYQQEQYPLQLTLDYLRDISAQRLLNETRKQWKTVPDLDNTQREQWLAELSRVWPDINESDRLSFILHSEDKGEFRMFDESLGVIESPGFARAFINIWIGPHSQYPSQAKKLLGETK</sequence>
<reference evidence="2 3" key="1">
    <citation type="submission" date="2020-08" db="EMBL/GenBank/DDBJ databases">
        <title>Genomic Encyclopedia of Type Strains, Phase IV (KMG-IV): sequencing the most valuable type-strain genomes for metagenomic binning, comparative biology and taxonomic classification.</title>
        <authorList>
            <person name="Goeker M."/>
        </authorList>
    </citation>
    <scope>NUCLEOTIDE SEQUENCE [LARGE SCALE GENOMIC DNA]</scope>
    <source>
        <strain evidence="2 3">DSM 22368</strain>
    </source>
</reference>
<organism evidence="2 3">
    <name type="scientific">Pseudoteredinibacter isoporae</name>
    <dbReference type="NCBI Taxonomy" id="570281"/>
    <lineage>
        <taxon>Bacteria</taxon>
        <taxon>Pseudomonadati</taxon>
        <taxon>Pseudomonadota</taxon>
        <taxon>Gammaproteobacteria</taxon>
        <taxon>Cellvibrionales</taxon>
        <taxon>Cellvibrionaceae</taxon>
        <taxon>Pseudoteredinibacter</taxon>
    </lineage>
</organism>
<protein>
    <recommendedName>
        <fullName evidence="1">Chalcone isomerase domain-containing protein</fullName>
    </recommendedName>
</protein>
<dbReference type="InterPro" id="IPR016087">
    <property type="entry name" value="Chalcone_isomerase"/>
</dbReference>
<comment type="caution">
    <text evidence="2">The sequence shown here is derived from an EMBL/GenBank/DDBJ whole genome shotgun (WGS) entry which is preliminary data.</text>
</comment>
<dbReference type="AlphaFoldDB" id="A0A7X0JVJ3"/>
<dbReference type="RefSeq" id="WP_166843965.1">
    <property type="nucleotide sequence ID" value="NZ_JAAONY010000003.1"/>
</dbReference>
<name>A0A7X0JVJ3_9GAMM</name>
<dbReference type="EMBL" id="JACHHT010000003">
    <property type="protein sequence ID" value="MBB6523032.1"/>
    <property type="molecule type" value="Genomic_DNA"/>
</dbReference>
<dbReference type="InParanoid" id="A0A7X0JVJ3"/>
<accession>A0A7X0JVJ3</accession>
<dbReference type="Pfam" id="PF16036">
    <property type="entry name" value="Chalcone_3"/>
    <property type="match status" value="1"/>
</dbReference>